<gene>
    <name evidence="2" type="ORF">DICPUDRAFT_78380</name>
</gene>
<proteinExistence type="predicted"/>
<dbReference type="InParanoid" id="F0ZJD5"/>
<dbReference type="InterPro" id="IPR032675">
    <property type="entry name" value="LRR_dom_sf"/>
</dbReference>
<dbReference type="AlphaFoldDB" id="F0ZJD5"/>
<accession>F0ZJD5</accession>
<keyword evidence="3" id="KW-1185">Reference proteome</keyword>
<dbReference type="PANTHER" id="PTHR32134">
    <property type="entry name" value="FNIP REPEAT-CONTAINING PROTEIN"/>
    <property type="match status" value="1"/>
</dbReference>
<dbReference type="KEGG" id="dpp:DICPUDRAFT_78380"/>
<keyword evidence="1" id="KW-0677">Repeat</keyword>
<dbReference type="VEuPathDB" id="AmoebaDB:DICPUDRAFT_78380"/>
<evidence type="ECO:0008006" key="4">
    <source>
        <dbReference type="Google" id="ProtNLM"/>
    </source>
</evidence>
<protein>
    <recommendedName>
        <fullName evidence="4">FNIP repeat-containing protein</fullName>
    </recommendedName>
</protein>
<dbReference type="InterPro" id="IPR008615">
    <property type="entry name" value="FNIP"/>
</dbReference>
<dbReference type="RefSeq" id="XP_003287534.1">
    <property type="nucleotide sequence ID" value="XM_003287486.1"/>
</dbReference>
<dbReference type="SUPFAM" id="SSF52058">
    <property type="entry name" value="L domain-like"/>
    <property type="match status" value="2"/>
</dbReference>
<dbReference type="InterPro" id="IPR051251">
    <property type="entry name" value="STK_FNIP-Repeat"/>
</dbReference>
<dbReference type="GeneID" id="10500495"/>
<dbReference type="Proteomes" id="UP000001064">
    <property type="component" value="Unassembled WGS sequence"/>
</dbReference>
<organism evidence="2 3">
    <name type="scientific">Dictyostelium purpureum</name>
    <name type="common">Slime mold</name>
    <dbReference type="NCBI Taxonomy" id="5786"/>
    <lineage>
        <taxon>Eukaryota</taxon>
        <taxon>Amoebozoa</taxon>
        <taxon>Evosea</taxon>
        <taxon>Eumycetozoa</taxon>
        <taxon>Dictyostelia</taxon>
        <taxon>Dictyosteliales</taxon>
        <taxon>Dictyosteliaceae</taxon>
        <taxon>Dictyostelium</taxon>
    </lineage>
</organism>
<sequence length="546" mass="63385">MGFCMLQYTSNIYRSFHNLEDFINFKHKEYLCEIYFSFPVGPNIDLETILPPNIECIKLKLDCIFNTKVPSFIKSIGPLTINDDFSNENIKNSNLQKIKIKSYKKLNFKKLLPDSITSLNIEKYQYSLKNELPPNLKILKCQNNTANKNRAIPQSVTKLKYLMESRSTFRPKTLPDNLLSLTIEKIFPDIHHLSIENGFVFPESLTYLDIYCGYSLYFKLPPQLEHLDLEMGESDYHIKTEMLPKTLKTLFFHGGSNFDHDNVVLPDTIENLEFSLHWSGNSFNQQLKKQFLPNSLKQLSFKNHHPSRLQIEKGFNNGGFPLIEEGLFKHTQLTSIDFGDIFNQPIGINVLPPTLKKLILGNSFDQDLIQGSLPHSLEYLSVSKYTYNKTICVSNPYTMVNCKSYHNQFKNSPEKLLALIVSPSYNYEKIEPPSIKIFINLEVLDLSYLYDFIQFSKENFPSNSIKKLILTSSFVGEIDLIYFQNLEYLTINNSCPKMITSIDENGFYNFYNLKNIILNQNSFQFIDSVNTVFFQFFKIIKNKSKN</sequence>
<evidence type="ECO:0000313" key="3">
    <source>
        <dbReference type="Proteomes" id="UP000001064"/>
    </source>
</evidence>
<evidence type="ECO:0000313" key="2">
    <source>
        <dbReference type="EMBL" id="EGC35961.1"/>
    </source>
</evidence>
<dbReference type="EMBL" id="GL871042">
    <property type="protein sequence ID" value="EGC35961.1"/>
    <property type="molecule type" value="Genomic_DNA"/>
</dbReference>
<dbReference type="Pfam" id="PF05725">
    <property type="entry name" value="FNIP"/>
    <property type="match status" value="2"/>
</dbReference>
<reference evidence="3" key="1">
    <citation type="journal article" date="2011" name="Genome Biol.">
        <title>Comparative genomics of the social amoebae Dictyostelium discoideum and Dictyostelium purpureum.</title>
        <authorList>
            <consortium name="US DOE Joint Genome Institute (JGI-PGF)"/>
            <person name="Sucgang R."/>
            <person name="Kuo A."/>
            <person name="Tian X."/>
            <person name="Salerno W."/>
            <person name="Parikh A."/>
            <person name="Feasley C.L."/>
            <person name="Dalin E."/>
            <person name="Tu H."/>
            <person name="Huang E."/>
            <person name="Barry K."/>
            <person name="Lindquist E."/>
            <person name="Shapiro H."/>
            <person name="Bruce D."/>
            <person name="Schmutz J."/>
            <person name="Salamov A."/>
            <person name="Fey P."/>
            <person name="Gaudet P."/>
            <person name="Anjard C."/>
            <person name="Babu M.M."/>
            <person name="Basu S."/>
            <person name="Bushmanova Y."/>
            <person name="van der Wel H."/>
            <person name="Katoh-Kurasawa M."/>
            <person name="Dinh C."/>
            <person name="Coutinho P.M."/>
            <person name="Saito T."/>
            <person name="Elias M."/>
            <person name="Schaap P."/>
            <person name="Kay R.R."/>
            <person name="Henrissat B."/>
            <person name="Eichinger L."/>
            <person name="Rivero F."/>
            <person name="Putnam N.H."/>
            <person name="West C.M."/>
            <person name="Loomis W.F."/>
            <person name="Chisholm R.L."/>
            <person name="Shaulsky G."/>
            <person name="Strassmann J.E."/>
            <person name="Queller D.C."/>
            <person name="Kuspa A."/>
            <person name="Grigoriev I.V."/>
        </authorList>
    </citation>
    <scope>NUCLEOTIDE SEQUENCE [LARGE SCALE GENOMIC DNA]</scope>
    <source>
        <strain evidence="3">QSDP1</strain>
    </source>
</reference>
<dbReference type="Gene3D" id="3.80.10.10">
    <property type="entry name" value="Ribonuclease Inhibitor"/>
    <property type="match status" value="1"/>
</dbReference>
<name>F0ZJD5_DICPU</name>
<evidence type="ECO:0000256" key="1">
    <source>
        <dbReference type="ARBA" id="ARBA00022737"/>
    </source>
</evidence>
<dbReference type="OrthoDB" id="266138at2759"/>
<dbReference type="PANTHER" id="PTHR32134:SF92">
    <property type="entry name" value="FNIP REPEAT-CONTAINING PROTEIN"/>
    <property type="match status" value="1"/>
</dbReference>
<dbReference type="FunCoup" id="F0ZJD5">
    <property type="interactions" value="23"/>
</dbReference>